<accession>A0AAV2M5P5</accession>
<feature type="region of interest" description="Disordered" evidence="1">
    <location>
        <begin position="32"/>
        <end position="97"/>
    </location>
</feature>
<keyword evidence="3" id="KW-1185">Reference proteome</keyword>
<feature type="region of interest" description="Disordered" evidence="1">
    <location>
        <begin position="1"/>
        <end position="20"/>
    </location>
</feature>
<evidence type="ECO:0000313" key="3">
    <source>
        <dbReference type="Proteomes" id="UP001497482"/>
    </source>
</evidence>
<dbReference type="AlphaFoldDB" id="A0AAV2M5P5"/>
<gene>
    <name evidence="2" type="ORF">KC01_LOCUS35518</name>
</gene>
<sequence>MSTADHPPQRPPPTEGRSQLITQIRAWSKTVYQEQFSSPGRVFRTEARPTSAHRRNNPQPKRDFLFPRSLKPSSLRPLQSDSGNAVRPLQTRPTEEKGTQLNMGTVTQLPPVFKRSTADANAGRDASVWGQNTVHGHRRQRALSSGALDYGRCSCFHRVKAFHSGHYTVHPEFVSELLSQ</sequence>
<evidence type="ECO:0000256" key="1">
    <source>
        <dbReference type="SAM" id="MobiDB-lite"/>
    </source>
</evidence>
<proteinExistence type="predicted"/>
<reference evidence="2 3" key="1">
    <citation type="submission" date="2024-04" db="EMBL/GenBank/DDBJ databases">
        <authorList>
            <person name="Waldvogel A.-M."/>
            <person name="Schoenle A."/>
        </authorList>
    </citation>
    <scope>NUCLEOTIDE SEQUENCE [LARGE SCALE GENOMIC DNA]</scope>
</reference>
<protein>
    <submittedName>
        <fullName evidence="2">Uncharacterized protein</fullName>
    </submittedName>
</protein>
<evidence type="ECO:0000313" key="2">
    <source>
        <dbReference type="EMBL" id="CAL1608624.1"/>
    </source>
</evidence>
<dbReference type="Proteomes" id="UP001497482">
    <property type="component" value="Chromosome 6"/>
</dbReference>
<dbReference type="EMBL" id="OZ035828">
    <property type="protein sequence ID" value="CAL1608624.1"/>
    <property type="molecule type" value="Genomic_DNA"/>
</dbReference>
<organism evidence="2 3">
    <name type="scientific">Knipowitschia caucasica</name>
    <name type="common">Caucasian dwarf goby</name>
    <name type="synonym">Pomatoschistus caucasicus</name>
    <dbReference type="NCBI Taxonomy" id="637954"/>
    <lineage>
        <taxon>Eukaryota</taxon>
        <taxon>Metazoa</taxon>
        <taxon>Chordata</taxon>
        <taxon>Craniata</taxon>
        <taxon>Vertebrata</taxon>
        <taxon>Euteleostomi</taxon>
        <taxon>Actinopterygii</taxon>
        <taxon>Neopterygii</taxon>
        <taxon>Teleostei</taxon>
        <taxon>Neoteleostei</taxon>
        <taxon>Acanthomorphata</taxon>
        <taxon>Gobiaria</taxon>
        <taxon>Gobiiformes</taxon>
        <taxon>Gobioidei</taxon>
        <taxon>Gobiidae</taxon>
        <taxon>Gobiinae</taxon>
        <taxon>Knipowitschia</taxon>
    </lineage>
</organism>
<name>A0AAV2M5P5_KNICA</name>